<dbReference type="PANTHER" id="PTHR34391">
    <property type="entry name" value="UPF0658 GOLGI APPARATUS MEMBRANE PROTEIN C1952.10C-RELATED"/>
    <property type="match status" value="1"/>
</dbReference>
<dbReference type="EMBL" id="KZ678151">
    <property type="protein sequence ID" value="PSN60095.1"/>
    <property type="molecule type" value="Genomic_DNA"/>
</dbReference>
<sequence length="308" mass="35255">MPSWWPRTTLEWAFLSSTLAQALINTIISMTILVVYLDWVNPAVYEVPLSFIVPMTLSVTTLGYIFQAILTLDAYRIKNNIQIFMQCVCNVCLSISTILQYNQVKDANARITKGYNMFNKPFAKNERNFWQHIAPGLIVYLVMLKFTTFFLFAFILVYGLVNVHFMEPEFSLTMGIMPVALIHIALAVYFVRHESRVGMAIVLLIHMAAIAYLISRLMVLYGTGLLSITNMKEEMTLCCSVALAFTFAALIAGSICMANFNKGLKPILLGQVVRQPQRDDWQDEYYFQRLNHNVIELPERASRRFDID</sequence>
<keyword evidence="1" id="KW-0812">Transmembrane</keyword>
<name>A0A2T2N3R4_CORCC</name>
<keyword evidence="1" id="KW-1133">Transmembrane helix</keyword>
<proteinExistence type="predicted"/>
<evidence type="ECO:0000256" key="1">
    <source>
        <dbReference type="SAM" id="Phobius"/>
    </source>
</evidence>
<keyword evidence="3" id="KW-1185">Reference proteome</keyword>
<protein>
    <submittedName>
        <fullName evidence="2">Uncharacterized protein</fullName>
    </submittedName>
</protein>
<dbReference type="Proteomes" id="UP000240883">
    <property type="component" value="Unassembled WGS sequence"/>
</dbReference>
<dbReference type="OrthoDB" id="10252009at2759"/>
<dbReference type="PANTHER" id="PTHR34391:SF1">
    <property type="entry name" value="UPF0658 GOLGI APPARATUS MEMBRANE PROTEIN C1952.10C-RELATED"/>
    <property type="match status" value="1"/>
</dbReference>
<evidence type="ECO:0000313" key="3">
    <source>
        <dbReference type="Proteomes" id="UP000240883"/>
    </source>
</evidence>
<dbReference type="InterPro" id="IPR040410">
    <property type="entry name" value="UPF0658_Golgi"/>
</dbReference>
<dbReference type="AlphaFoldDB" id="A0A2T2N3R4"/>
<evidence type="ECO:0000313" key="2">
    <source>
        <dbReference type="EMBL" id="PSN60095.1"/>
    </source>
</evidence>
<gene>
    <name evidence="2" type="ORF">BS50DRAFT_656344</name>
</gene>
<accession>A0A2T2N3R4</accession>
<feature type="transmembrane region" description="Helical" evidence="1">
    <location>
        <begin position="170"/>
        <end position="191"/>
    </location>
</feature>
<organism evidence="2 3">
    <name type="scientific">Corynespora cassiicola Philippines</name>
    <dbReference type="NCBI Taxonomy" id="1448308"/>
    <lineage>
        <taxon>Eukaryota</taxon>
        <taxon>Fungi</taxon>
        <taxon>Dikarya</taxon>
        <taxon>Ascomycota</taxon>
        <taxon>Pezizomycotina</taxon>
        <taxon>Dothideomycetes</taxon>
        <taxon>Pleosporomycetidae</taxon>
        <taxon>Pleosporales</taxon>
        <taxon>Corynesporascaceae</taxon>
        <taxon>Corynespora</taxon>
    </lineage>
</organism>
<feature type="transmembrane region" description="Helical" evidence="1">
    <location>
        <begin position="12"/>
        <end position="37"/>
    </location>
</feature>
<reference evidence="2 3" key="1">
    <citation type="journal article" date="2018" name="Front. Microbiol.">
        <title>Genome-Wide Analysis of Corynespora cassiicola Leaf Fall Disease Putative Effectors.</title>
        <authorList>
            <person name="Lopez D."/>
            <person name="Ribeiro S."/>
            <person name="Label P."/>
            <person name="Fumanal B."/>
            <person name="Venisse J.S."/>
            <person name="Kohler A."/>
            <person name="de Oliveira R.R."/>
            <person name="Labutti K."/>
            <person name="Lipzen A."/>
            <person name="Lail K."/>
            <person name="Bauer D."/>
            <person name="Ohm R.A."/>
            <person name="Barry K.W."/>
            <person name="Spatafora J."/>
            <person name="Grigoriev I.V."/>
            <person name="Martin F.M."/>
            <person name="Pujade-Renaud V."/>
        </authorList>
    </citation>
    <scope>NUCLEOTIDE SEQUENCE [LARGE SCALE GENOMIC DNA]</scope>
    <source>
        <strain evidence="2 3">Philippines</strain>
    </source>
</reference>
<dbReference type="GO" id="GO:0005794">
    <property type="term" value="C:Golgi apparatus"/>
    <property type="evidence" value="ECO:0007669"/>
    <property type="project" value="TreeGrafter"/>
</dbReference>
<feature type="transmembrane region" description="Helical" evidence="1">
    <location>
        <begin position="198"/>
        <end position="221"/>
    </location>
</feature>
<dbReference type="STRING" id="1448308.A0A2T2N3R4"/>
<feature type="transmembrane region" description="Helical" evidence="1">
    <location>
        <begin position="49"/>
        <end position="72"/>
    </location>
</feature>
<feature type="transmembrane region" description="Helical" evidence="1">
    <location>
        <begin position="137"/>
        <end position="158"/>
    </location>
</feature>
<keyword evidence="1" id="KW-0472">Membrane</keyword>
<feature type="transmembrane region" description="Helical" evidence="1">
    <location>
        <begin position="241"/>
        <end position="260"/>
    </location>
</feature>